<accession>A0A382NZJ0</accession>
<reference evidence="2" key="1">
    <citation type="submission" date="2018-05" db="EMBL/GenBank/DDBJ databases">
        <authorList>
            <person name="Lanie J.A."/>
            <person name="Ng W.-L."/>
            <person name="Kazmierczak K.M."/>
            <person name="Andrzejewski T.M."/>
            <person name="Davidsen T.M."/>
            <person name="Wayne K.J."/>
            <person name="Tettelin H."/>
            <person name="Glass J.I."/>
            <person name="Rusch D."/>
            <person name="Podicherti R."/>
            <person name="Tsui H.-C.T."/>
            <person name="Winkler M.E."/>
        </authorList>
    </citation>
    <scope>NUCLEOTIDE SEQUENCE</scope>
</reference>
<evidence type="ECO:0000259" key="1">
    <source>
        <dbReference type="Pfam" id="PF07587"/>
    </source>
</evidence>
<name>A0A382NZJ0_9ZZZZ</name>
<evidence type="ECO:0000313" key="2">
    <source>
        <dbReference type="EMBL" id="SVC66594.1"/>
    </source>
</evidence>
<dbReference type="AlphaFoldDB" id="A0A382NZJ0"/>
<organism evidence="2">
    <name type="scientific">marine metagenome</name>
    <dbReference type="NCBI Taxonomy" id="408172"/>
    <lineage>
        <taxon>unclassified sequences</taxon>
        <taxon>metagenomes</taxon>
        <taxon>ecological metagenomes</taxon>
    </lineage>
</organism>
<feature type="non-terminal residue" evidence="2">
    <location>
        <position position="1"/>
    </location>
</feature>
<proteinExistence type="predicted"/>
<dbReference type="PANTHER" id="PTHR35889">
    <property type="entry name" value="CYCLOINULO-OLIGOSACCHARIDE FRUCTANOTRANSFERASE-RELATED"/>
    <property type="match status" value="1"/>
</dbReference>
<feature type="domain" description="DUF1553" evidence="1">
    <location>
        <begin position="55"/>
        <end position="308"/>
    </location>
</feature>
<feature type="non-terminal residue" evidence="2">
    <location>
        <position position="360"/>
    </location>
</feature>
<dbReference type="InterPro" id="IPR022655">
    <property type="entry name" value="DUF1553"/>
</dbReference>
<dbReference type="PANTHER" id="PTHR35889:SF3">
    <property type="entry name" value="F-BOX DOMAIN-CONTAINING PROTEIN"/>
    <property type="match status" value="1"/>
</dbReference>
<dbReference type="Pfam" id="PF07587">
    <property type="entry name" value="PSD1"/>
    <property type="match status" value="1"/>
</dbReference>
<sequence length="360" mass="40291">SKSKVTSMVMGDLGKMRPTYLLERGHYEHPNKEEQIKPGVPSFLPPMPKNAPSSRFGLAQWLTRPDHPLTARVAVNRYWSLLFGRGIVSTVSDFGTQGEWPTHPALLDWLATDFVMHGWDIKRTIKQMVMSAAYRQTSKLSKDLYAKDPQNLLLARGARFRLQGEFVRDNALAVSGLLVKKSGGPSVKPYQPPGLWNEVSLGGNVRFKQDKGESLYRKSMYTYWKRSAPAPSMTIFDAPTREKCMVERPRTNTPLQALVTLNDPQFTEAARNLAQRIVKEGGPATKDRVIFGYRLATSRAPKPIAAQILLGAFNEEFENFKKNPETAGKLIAIGESKRDESINSTELAAWTIVASMLLNL</sequence>
<gene>
    <name evidence="2" type="ORF">METZ01_LOCUS319448</name>
</gene>
<protein>
    <recommendedName>
        <fullName evidence="1">DUF1553 domain-containing protein</fullName>
    </recommendedName>
</protein>
<dbReference type="EMBL" id="UINC01103874">
    <property type="protein sequence ID" value="SVC66594.1"/>
    <property type="molecule type" value="Genomic_DNA"/>
</dbReference>